<dbReference type="Pfam" id="PF00990">
    <property type="entry name" value="GGDEF"/>
    <property type="match status" value="1"/>
</dbReference>
<feature type="transmembrane region" description="Helical" evidence="4">
    <location>
        <begin position="124"/>
        <end position="144"/>
    </location>
</feature>
<comment type="catalytic activity">
    <reaction evidence="3">
        <text>2 GTP = 3',3'-c-di-GMP + 2 diphosphate</text>
        <dbReference type="Rhea" id="RHEA:24898"/>
        <dbReference type="ChEBI" id="CHEBI:33019"/>
        <dbReference type="ChEBI" id="CHEBI:37565"/>
        <dbReference type="ChEBI" id="CHEBI:58805"/>
        <dbReference type="EC" id="2.7.7.65"/>
    </reaction>
</comment>
<evidence type="ECO:0000256" key="2">
    <source>
        <dbReference type="ARBA" id="ARBA00012528"/>
    </source>
</evidence>
<evidence type="ECO:0000313" key="7">
    <source>
        <dbReference type="Proteomes" id="UP000239007"/>
    </source>
</evidence>
<dbReference type="EMBL" id="MSCH01000003">
    <property type="protein sequence ID" value="PQJ53948.1"/>
    <property type="molecule type" value="Genomic_DNA"/>
</dbReference>
<evidence type="ECO:0000259" key="5">
    <source>
        <dbReference type="PROSITE" id="PS50887"/>
    </source>
</evidence>
<organism evidence="6 7">
    <name type="scientific">Psychrosphaera saromensis</name>
    <dbReference type="NCBI Taxonomy" id="716813"/>
    <lineage>
        <taxon>Bacteria</taxon>
        <taxon>Pseudomonadati</taxon>
        <taxon>Pseudomonadota</taxon>
        <taxon>Gammaproteobacteria</taxon>
        <taxon>Alteromonadales</taxon>
        <taxon>Pseudoalteromonadaceae</taxon>
        <taxon>Psychrosphaera</taxon>
    </lineage>
</organism>
<accession>A0A2S7UW25</accession>
<evidence type="ECO:0000313" key="6">
    <source>
        <dbReference type="EMBL" id="PQJ53948.1"/>
    </source>
</evidence>
<feature type="transmembrane region" description="Helical" evidence="4">
    <location>
        <begin position="12"/>
        <end position="30"/>
    </location>
</feature>
<dbReference type="CDD" id="cd01949">
    <property type="entry name" value="GGDEF"/>
    <property type="match status" value="1"/>
</dbReference>
<dbReference type="InterPro" id="IPR000160">
    <property type="entry name" value="GGDEF_dom"/>
</dbReference>
<name>A0A2S7UW25_9GAMM</name>
<keyword evidence="4" id="KW-0472">Membrane</keyword>
<comment type="caution">
    <text evidence="6">The sequence shown here is derived from an EMBL/GenBank/DDBJ whole genome shotgun (WGS) entry which is preliminary data.</text>
</comment>
<dbReference type="RefSeq" id="WP_105052453.1">
    <property type="nucleotide sequence ID" value="NZ_BMYG01000012.1"/>
</dbReference>
<dbReference type="Proteomes" id="UP000239007">
    <property type="component" value="Unassembled WGS sequence"/>
</dbReference>
<protein>
    <recommendedName>
        <fullName evidence="2">diguanylate cyclase</fullName>
        <ecNumber evidence="2">2.7.7.65</ecNumber>
    </recommendedName>
</protein>
<dbReference type="GO" id="GO:0005886">
    <property type="term" value="C:plasma membrane"/>
    <property type="evidence" value="ECO:0007669"/>
    <property type="project" value="TreeGrafter"/>
</dbReference>
<gene>
    <name evidence="6" type="ORF">BTO11_09945</name>
</gene>
<dbReference type="InterPro" id="IPR029787">
    <property type="entry name" value="Nucleotide_cyclase"/>
</dbReference>
<evidence type="ECO:0000256" key="4">
    <source>
        <dbReference type="SAM" id="Phobius"/>
    </source>
</evidence>
<dbReference type="OrthoDB" id="9803824at2"/>
<dbReference type="AlphaFoldDB" id="A0A2S7UW25"/>
<reference evidence="6 7" key="1">
    <citation type="submission" date="2016-12" db="EMBL/GenBank/DDBJ databases">
        <title>Diversity of luminous bacteria.</title>
        <authorList>
            <person name="Yoshizawa S."/>
            <person name="Kogure K."/>
        </authorList>
    </citation>
    <scope>NUCLEOTIDE SEQUENCE [LARGE SCALE GENOMIC DNA]</scope>
    <source>
        <strain evidence="6 7">SA4-48</strain>
    </source>
</reference>
<feature type="domain" description="GGDEF" evidence="5">
    <location>
        <begin position="218"/>
        <end position="355"/>
    </location>
</feature>
<dbReference type="GO" id="GO:0043709">
    <property type="term" value="P:cell adhesion involved in single-species biofilm formation"/>
    <property type="evidence" value="ECO:0007669"/>
    <property type="project" value="TreeGrafter"/>
</dbReference>
<evidence type="ECO:0000256" key="3">
    <source>
        <dbReference type="ARBA" id="ARBA00034247"/>
    </source>
</evidence>
<keyword evidence="4" id="KW-1133">Transmembrane helix</keyword>
<evidence type="ECO:0000256" key="1">
    <source>
        <dbReference type="ARBA" id="ARBA00001946"/>
    </source>
</evidence>
<feature type="transmembrane region" description="Helical" evidence="4">
    <location>
        <begin position="70"/>
        <end position="88"/>
    </location>
</feature>
<dbReference type="GO" id="GO:0052621">
    <property type="term" value="F:diguanylate cyclase activity"/>
    <property type="evidence" value="ECO:0007669"/>
    <property type="project" value="UniProtKB-EC"/>
</dbReference>
<dbReference type="InterPro" id="IPR050469">
    <property type="entry name" value="Diguanylate_Cyclase"/>
</dbReference>
<feature type="transmembrane region" description="Helical" evidence="4">
    <location>
        <begin position="42"/>
        <end position="63"/>
    </location>
</feature>
<comment type="cofactor">
    <cofactor evidence="1">
        <name>Mg(2+)</name>
        <dbReference type="ChEBI" id="CHEBI:18420"/>
    </cofactor>
</comment>
<proteinExistence type="predicted"/>
<dbReference type="InterPro" id="IPR043128">
    <property type="entry name" value="Rev_trsase/Diguanyl_cyclase"/>
</dbReference>
<dbReference type="PANTHER" id="PTHR45138:SF9">
    <property type="entry name" value="DIGUANYLATE CYCLASE DGCM-RELATED"/>
    <property type="match status" value="1"/>
</dbReference>
<dbReference type="PROSITE" id="PS50887">
    <property type="entry name" value="GGDEF"/>
    <property type="match status" value="1"/>
</dbReference>
<keyword evidence="4" id="KW-0812">Transmembrane</keyword>
<keyword evidence="7" id="KW-1185">Reference proteome</keyword>
<feature type="transmembrane region" description="Helical" evidence="4">
    <location>
        <begin position="150"/>
        <end position="170"/>
    </location>
</feature>
<dbReference type="Gene3D" id="3.30.70.270">
    <property type="match status" value="1"/>
</dbReference>
<dbReference type="PANTHER" id="PTHR45138">
    <property type="entry name" value="REGULATORY COMPONENTS OF SENSORY TRANSDUCTION SYSTEM"/>
    <property type="match status" value="1"/>
</dbReference>
<dbReference type="SMART" id="SM00267">
    <property type="entry name" value="GGDEF"/>
    <property type="match status" value="1"/>
</dbReference>
<sequence length="358" mass="40989">MHTDFRKVDAKLIRLLSFVGTAILSSFIIADLSVLPASLEDVYFTSRLFVQLPVCIIFFLLTFMPSYPKFHQLTVCSVMLALIYSNYWLIIQCWKLDGFAFPYEGTIIYSLFAIFVFRINFISALILCGIALAGYTFLTFSYPVYGASNFINLCFVASSMVVGLLGLYQIDSGLKKLRMVNFKLTGLSQIDQLTNIFNRGTYEIRFSEQLELNKRVGNSVCVFIIDLDSFKKYNDGYGHVQGDKVIKLQADMLSQIFRRTTDIVARYGGEEFVVVTSNNTEQECEKLAQRIIEQWQSQKIPHNDSNEQDHVTCSVGYYFEVVNSDSEKELIVEKADKALYQAKAHGKNCFVRYREKRT</sequence>
<dbReference type="NCBIfam" id="TIGR00254">
    <property type="entry name" value="GGDEF"/>
    <property type="match status" value="1"/>
</dbReference>
<dbReference type="SUPFAM" id="SSF55073">
    <property type="entry name" value="Nucleotide cyclase"/>
    <property type="match status" value="1"/>
</dbReference>
<dbReference type="EC" id="2.7.7.65" evidence="2"/>
<dbReference type="FunFam" id="3.30.70.270:FF:000001">
    <property type="entry name" value="Diguanylate cyclase domain protein"/>
    <property type="match status" value="1"/>
</dbReference>
<dbReference type="GO" id="GO:1902201">
    <property type="term" value="P:negative regulation of bacterial-type flagellum-dependent cell motility"/>
    <property type="evidence" value="ECO:0007669"/>
    <property type="project" value="TreeGrafter"/>
</dbReference>